<organism evidence="6 7">
    <name type="scientific">Cymbomonas tetramitiformis</name>
    <dbReference type="NCBI Taxonomy" id="36881"/>
    <lineage>
        <taxon>Eukaryota</taxon>
        <taxon>Viridiplantae</taxon>
        <taxon>Chlorophyta</taxon>
        <taxon>Pyramimonadophyceae</taxon>
        <taxon>Pyramimonadales</taxon>
        <taxon>Pyramimonadaceae</taxon>
        <taxon>Cymbomonas</taxon>
    </lineage>
</organism>
<feature type="transmembrane region" description="Helical" evidence="5">
    <location>
        <begin position="198"/>
        <end position="221"/>
    </location>
</feature>
<protein>
    <recommendedName>
        <fullName evidence="8">Integral membrane protein TerC</fullName>
    </recommendedName>
</protein>
<feature type="transmembrane region" description="Helical" evidence="5">
    <location>
        <begin position="288"/>
        <end position="305"/>
    </location>
</feature>
<evidence type="ECO:0000256" key="1">
    <source>
        <dbReference type="ARBA" id="ARBA00004141"/>
    </source>
</evidence>
<dbReference type="EMBL" id="LGRX02034603">
    <property type="protein sequence ID" value="KAK3237414.1"/>
    <property type="molecule type" value="Genomic_DNA"/>
</dbReference>
<evidence type="ECO:0000256" key="3">
    <source>
        <dbReference type="ARBA" id="ARBA00022989"/>
    </source>
</evidence>
<feature type="transmembrane region" description="Helical" evidence="5">
    <location>
        <begin position="105"/>
        <end position="128"/>
    </location>
</feature>
<feature type="transmembrane region" description="Helical" evidence="5">
    <location>
        <begin position="227"/>
        <end position="248"/>
    </location>
</feature>
<dbReference type="InterPro" id="IPR022369">
    <property type="entry name" value="Integral_membrane_TerC_rswitch"/>
</dbReference>
<keyword evidence="7" id="KW-1185">Reference proteome</keyword>
<dbReference type="Proteomes" id="UP001190700">
    <property type="component" value="Unassembled WGS sequence"/>
</dbReference>
<dbReference type="AlphaFoldDB" id="A0AAE0ER98"/>
<evidence type="ECO:0000256" key="5">
    <source>
        <dbReference type="SAM" id="Phobius"/>
    </source>
</evidence>
<reference evidence="6 7" key="1">
    <citation type="journal article" date="2015" name="Genome Biol. Evol.">
        <title>Comparative Genomics of a Bacterivorous Green Alga Reveals Evolutionary Causalities and Consequences of Phago-Mixotrophic Mode of Nutrition.</title>
        <authorList>
            <person name="Burns J.A."/>
            <person name="Paasch A."/>
            <person name="Narechania A."/>
            <person name="Kim E."/>
        </authorList>
    </citation>
    <scope>NUCLEOTIDE SEQUENCE [LARGE SCALE GENOMIC DNA]</scope>
    <source>
        <strain evidence="6 7">PLY_AMNH</strain>
    </source>
</reference>
<dbReference type="InterPro" id="IPR005496">
    <property type="entry name" value="Integral_membrane_TerC"/>
</dbReference>
<dbReference type="NCBIfam" id="TIGR03718">
    <property type="entry name" value="R_switched_Alx"/>
    <property type="match status" value="1"/>
</dbReference>
<evidence type="ECO:0000256" key="2">
    <source>
        <dbReference type="ARBA" id="ARBA00022692"/>
    </source>
</evidence>
<dbReference type="PANTHER" id="PTHR30238">
    <property type="entry name" value="MEMBRANE BOUND PREDICTED REDOX MODULATOR"/>
    <property type="match status" value="1"/>
</dbReference>
<dbReference type="Pfam" id="PF03741">
    <property type="entry name" value="TerC"/>
    <property type="match status" value="1"/>
</dbReference>
<evidence type="ECO:0000313" key="6">
    <source>
        <dbReference type="EMBL" id="KAK3237414.1"/>
    </source>
</evidence>
<dbReference type="PANTHER" id="PTHR30238:SF0">
    <property type="entry name" value="THYLAKOID MEMBRANE PROTEIN TERC, CHLOROPLASTIC"/>
    <property type="match status" value="1"/>
</dbReference>
<comment type="caution">
    <text evidence="6">The sequence shown here is derived from an EMBL/GenBank/DDBJ whole genome shotgun (WGS) entry which is preliminary data.</text>
</comment>
<evidence type="ECO:0000313" key="7">
    <source>
        <dbReference type="Proteomes" id="UP001190700"/>
    </source>
</evidence>
<comment type="subcellular location">
    <subcellularLocation>
        <location evidence="1">Membrane</location>
        <topology evidence="1">Multi-pass membrane protein</topology>
    </subcellularLocation>
</comment>
<feature type="transmembrane region" description="Helical" evidence="5">
    <location>
        <begin position="260"/>
        <end position="282"/>
    </location>
</feature>
<gene>
    <name evidence="6" type="ORF">CYMTET_52509</name>
</gene>
<evidence type="ECO:0008006" key="8">
    <source>
        <dbReference type="Google" id="ProtNLM"/>
    </source>
</evidence>
<feature type="transmembrane region" description="Helical" evidence="5">
    <location>
        <begin position="44"/>
        <end position="60"/>
    </location>
</feature>
<proteinExistence type="predicted"/>
<feature type="transmembrane region" description="Helical" evidence="5">
    <location>
        <begin position="80"/>
        <end position="98"/>
    </location>
</feature>
<accession>A0AAE0ER98</accession>
<name>A0AAE0ER98_9CHLO</name>
<keyword evidence="3 5" id="KW-1133">Transmembrane helix</keyword>
<evidence type="ECO:0000256" key="4">
    <source>
        <dbReference type="ARBA" id="ARBA00023136"/>
    </source>
</evidence>
<sequence length="309" mass="33547">MLKLLIQQGELSRKSCLVRASNKSDGELVKDEDNEGNDQKIKELIFWVVGAALFGAGITYTEGATKGTEFFAGYLLEESLSVDNLFVFVLIFSYFEVPKQNQSKVLAYGIYGAAIMRLFMILVGAAAIEQFEPVLLVFAGILLFSSFKLLVAGDEEDEEDLSENFVVKFCQKLIPVSDEYVEDNFFTLVKGVKTATPLLLVLAIVELSDVVFAVDSIPAVFGVTKDPFIVFTSNMFAILSLRSLYYFVATAVAELKYLQTAVALVLGFVGAKMVGDFAGFSISTEQSLIVVASLIGGGVGLSYALPGDD</sequence>
<keyword evidence="2 5" id="KW-0812">Transmembrane</keyword>
<dbReference type="GO" id="GO:0016020">
    <property type="term" value="C:membrane"/>
    <property type="evidence" value="ECO:0007669"/>
    <property type="project" value="UniProtKB-SubCell"/>
</dbReference>
<keyword evidence="4 5" id="KW-0472">Membrane</keyword>